<keyword evidence="5" id="KW-0460">Magnesium</keyword>
<dbReference type="AlphaFoldDB" id="A0A382Y9U4"/>
<comment type="cofactor">
    <cofactor evidence="1">
        <name>Mn(2+)</name>
        <dbReference type="ChEBI" id="CHEBI:29035"/>
    </cofactor>
</comment>
<feature type="domain" description="Nudix hydrolase" evidence="7">
    <location>
        <begin position="25"/>
        <end position="160"/>
    </location>
</feature>
<dbReference type="InterPro" id="IPR000086">
    <property type="entry name" value="NUDIX_hydrolase_dom"/>
</dbReference>
<dbReference type="PROSITE" id="PS51462">
    <property type="entry name" value="NUDIX"/>
    <property type="match status" value="1"/>
</dbReference>
<organism evidence="8">
    <name type="scientific">marine metagenome</name>
    <dbReference type="NCBI Taxonomy" id="408172"/>
    <lineage>
        <taxon>unclassified sequences</taxon>
        <taxon>metagenomes</taxon>
        <taxon>ecological metagenomes</taxon>
    </lineage>
</organism>
<evidence type="ECO:0000256" key="3">
    <source>
        <dbReference type="ARBA" id="ARBA00022723"/>
    </source>
</evidence>
<protein>
    <recommendedName>
        <fullName evidence="7">Nudix hydrolase domain-containing protein</fullName>
    </recommendedName>
</protein>
<dbReference type="GO" id="GO:0010945">
    <property type="term" value="F:coenzyme A diphosphatase activity"/>
    <property type="evidence" value="ECO:0007669"/>
    <property type="project" value="InterPro"/>
</dbReference>
<evidence type="ECO:0000256" key="5">
    <source>
        <dbReference type="ARBA" id="ARBA00022842"/>
    </source>
</evidence>
<evidence type="ECO:0000256" key="1">
    <source>
        <dbReference type="ARBA" id="ARBA00001936"/>
    </source>
</evidence>
<evidence type="ECO:0000313" key="8">
    <source>
        <dbReference type="EMBL" id="SVD80086.1"/>
    </source>
</evidence>
<reference evidence="8" key="1">
    <citation type="submission" date="2018-05" db="EMBL/GenBank/DDBJ databases">
        <authorList>
            <person name="Lanie J.A."/>
            <person name="Ng W.-L."/>
            <person name="Kazmierczak K.M."/>
            <person name="Andrzejewski T.M."/>
            <person name="Davidsen T.M."/>
            <person name="Wayne K.J."/>
            <person name="Tettelin H."/>
            <person name="Glass J.I."/>
            <person name="Rusch D."/>
            <person name="Podicherti R."/>
            <person name="Tsui H.-C.T."/>
            <person name="Winkler M.E."/>
        </authorList>
    </citation>
    <scope>NUCLEOTIDE SEQUENCE</scope>
</reference>
<dbReference type="PANTHER" id="PTHR12992:SF11">
    <property type="entry name" value="MITOCHONDRIAL COENZYME A DIPHOSPHATASE NUDT8"/>
    <property type="match status" value="1"/>
</dbReference>
<evidence type="ECO:0000256" key="4">
    <source>
        <dbReference type="ARBA" id="ARBA00022801"/>
    </source>
</evidence>
<keyword evidence="3" id="KW-0479">Metal-binding</keyword>
<dbReference type="GO" id="GO:0046872">
    <property type="term" value="F:metal ion binding"/>
    <property type="evidence" value="ECO:0007669"/>
    <property type="project" value="UniProtKB-KW"/>
</dbReference>
<dbReference type="InterPro" id="IPR045121">
    <property type="entry name" value="CoAse"/>
</dbReference>
<evidence type="ECO:0000256" key="2">
    <source>
        <dbReference type="ARBA" id="ARBA00001946"/>
    </source>
</evidence>
<proteinExistence type="predicted"/>
<evidence type="ECO:0000256" key="6">
    <source>
        <dbReference type="ARBA" id="ARBA00023211"/>
    </source>
</evidence>
<dbReference type="CDD" id="cd03426">
    <property type="entry name" value="NUDIX_CoAse_Nudt7"/>
    <property type="match status" value="1"/>
</dbReference>
<sequence length="183" mass="21136">MDLFIFKAKLKNQYPVVREPVVVDPRIASVMVILFIHHGEIFILMTRRSMQLKIHPGEMSFPGGRYEEEDGNLLVTALRETREEVGMDLSKSQMTATLPIVQTLTGYAITPYVMILQERPRVGRLSDEVDELFEIPLVKLLSTQKLNAEYKAEENKYVYWHGNNRIWGASAKILQEIERLRST</sequence>
<dbReference type="PANTHER" id="PTHR12992">
    <property type="entry name" value="NUDIX HYDROLASE"/>
    <property type="match status" value="1"/>
</dbReference>
<name>A0A382Y9U4_9ZZZZ</name>
<dbReference type="SUPFAM" id="SSF55811">
    <property type="entry name" value="Nudix"/>
    <property type="match status" value="1"/>
</dbReference>
<comment type="cofactor">
    <cofactor evidence="2">
        <name>Mg(2+)</name>
        <dbReference type="ChEBI" id="CHEBI:18420"/>
    </cofactor>
</comment>
<dbReference type="Pfam" id="PF00293">
    <property type="entry name" value="NUDIX"/>
    <property type="match status" value="1"/>
</dbReference>
<dbReference type="EMBL" id="UINC01174120">
    <property type="protein sequence ID" value="SVD80086.1"/>
    <property type="molecule type" value="Genomic_DNA"/>
</dbReference>
<accession>A0A382Y9U4</accession>
<dbReference type="Gene3D" id="3.90.79.10">
    <property type="entry name" value="Nucleoside Triphosphate Pyrophosphohydrolase"/>
    <property type="match status" value="1"/>
</dbReference>
<keyword evidence="4" id="KW-0378">Hydrolase</keyword>
<evidence type="ECO:0000259" key="7">
    <source>
        <dbReference type="PROSITE" id="PS51462"/>
    </source>
</evidence>
<dbReference type="InterPro" id="IPR015797">
    <property type="entry name" value="NUDIX_hydrolase-like_dom_sf"/>
</dbReference>
<gene>
    <name evidence="8" type="ORF">METZ01_LOCUS432940</name>
</gene>
<keyword evidence="6" id="KW-0464">Manganese</keyword>